<gene>
    <name evidence="1" type="ORF">Z043_118064</name>
</gene>
<dbReference type="Proteomes" id="UP000034805">
    <property type="component" value="Unassembled WGS sequence"/>
</dbReference>
<evidence type="ECO:0000313" key="1">
    <source>
        <dbReference type="EMBL" id="KPP63657.1"/>
    </source>
</evidence>
<protein>
    <submittedName>
        <fullName evidence="1">Uncharacterized protein</fullName>
    </submittedName>
</protein>
<name>A0A0N8JXG3_SCLFO</name>
<dbReference type="AlphaFoldDB" id="A0A0N8JXG3"/>
<reference evidence="1 2" key="1">
    <citation type="submission" date="2015-08" db="EMBL/GenBank/DDBJ databases">
        <title>The genome of the Asian arowana (Scleropages formosus).</title>
        <authorList>
            <person name="Tan M.H."/>
            <person name="Gan H.M."/>
            <person name="Croft L.J."/>
            <person name="Austin C.M."/>
        </authorList>
    </citation>
    <scope>NUCLEOTIDE SEQUENCE [LARGE SCALE GENOMIC DNA]</scope>
    <source>
        <strain evidence="1">Aro1</strain>
    </source>
</reference>
<dbReference type="EMBL" id="JARO02007704">
    <property type="protein sequence ID" value="KPP63657.1"/>
    <property type="molecule type" value="Genomic_DNA"/>
</dbReference>
<accession>A0A0N8JXG3</accession>
<sequence>MLRMGELQLSRMGIAPKQQQEILQGVMLLRVQEELENINDIFSGQDISQTLVYSLRVFDICWFAGELSVSPCDQRQRGKEGISFQER</sequence>
<proteinExistence type="predicted"/>
<evidence type="ECO:0000313" key="2">
    <source>
        <dbReference type="Proteomes" id="UP000034805"/>
    </source>
</evidence>
<comment type="caution">
    <text evidence="1">The sequence shown here is derived from an EMBL/GenBank/DDBJ whole genome shotgun (WGS) entry which is preliminary data.</text>
</comment>
<organism evidence="1 2">
    <name type="scientific">Scleropages formosus</name>
    <name type="common">Asian bonytongue</name>
    <name type="synonym">Osteoglossum formosum</name>
    <dbReference type="NCBI Taxonomy" id="113540"/>
    <lineage>
        <taxon>Eukaryota</taxon>
        <taxon>Metazoa</taxon>
        <taxon>Chordata</taxon>
        <taxon>Craniata</taxon>
        <taxon>Vertebrata</taxon>
        <taxon>Euteleostomi</taxon>
        <taxon>Actinopterygii</taxon>
        <taxon>Neopterygii</taxon>
        <taxon>Teleostei</taxon>
        <taxon>Osteoglossocephala</taxon>
        <taxon>Osteoglossomorpha</taxon>
        <taxon>Osteoglossiformes</taxon>
        <taxon>Osteoglossidae</taxon>
        <taxon>Scleropages</taxon>
    </lineage>
</organism>